<name>A0AAE1MWZ0_9FABA</name>
<evidence type="ECO:0000259" key="3">
    <source>
        <dbReference type="Pfam" id="PF16363"/>
    </source>
</evidence>
<dbReference type="SUPFAM" id="SSF51735">
    <property type="entry name" value="NAD(P)-binding Rossmann-fold domains"/>
    <property type="match status" value="1"/>
</dbReference>
<accession>A0AAE1MWZ0</accession>
<dbReference type="Proteomes" id="UP001293593">
    <property type="component" value="Unassembled WGS sequence"/>
</dbReference>
<evidence type="ECO:0000313" key="5">
    <source>
        <dbReference type="Proteomes" id="UP001293593"/>
    </source>
</evidence>
<dbReference type="InterPro" id="IPR016040">
    <property type="entry name" value="NAD(P)-bd_dom"/>
</dbReference>
<protein>
    <recommendedName>
        <fullName evidence="3">NAD(P)-binding domain-containing protein</fullName>
    </recommendedName>
</protein>
<proteinExistence type="predicted"/>
<dbReference type="Pfam" id="PF16363">
    <property type="entry name" value="GDP_Man_Dehyd"/>
    <property type="match status" value="1"/>
</dbReference>
<dbReference type="PANTHER" id="PTHR10366">
    <property type="entry name" value="NAD DEPENDENT EPIMERASE/DEHYDRATASE"/>
    <property type="match status" value="1"/>
</dbReference>
<dbReference type="InterPro" id="IPR036291">
    <property type="entry name" value="NAD(P)-bd_dom_sf"/>
</dbReference>
<comment type="caution">
    <text evidence="4">The sequence shown here is derived from an EMBL/GenBank/DDBJ whole genome shotgun (WGS) entry which is preliminary data.</text>
</comment>
<dbReference type="EMBL" id="JAWXYG010000003">
    <property type="protein sequence ID" value="KAK4278714.1"/>
    <property type="molecule type" value="Genomic_DNA"/>
</dbReference>
<dbReference type="GO" id="GO:0016616">
    <property type="term" value="F:oxidoreductase activity, acting on the CH-OH group of donors, NAD or NADP as acceptor"/>
    <property type="evidence" value="ECO:0007669"/>
    <property type="project" value="TreeGrafter"/>
</dbReference>
<keyword evidence="5" id="KW-1185">Reference proteome</keyword>
<evidence type="ECO:0000313" key="4">
    <source>
        <dbReference type="EMBL" id="KAK4278714.1"/>
    </source>
</evidence>
<sequence>MSSNPGNAKLLVTGVSGFIASWLVKLLLLHGYTVNGAVRDLNDSRKVDHLLKLDNEKERLHLFEAISWKKVPLTLPLSGVRESFILHLPLSPMSKTHRLNLLIQQSNELLTSLNHVQNHHP</sequence>
<keyword evidence="2" id="KW-0560">Oxidoreductase</keyword>
<organism evidence="4 5">
    <name type="scientific">Acacia crassicarpa</name>
    <name type="common">northern wattle</name>
    <dbReference type="NCBI Taxonomy" id="499986"/>
    <lineage>
        <taxon>Eukaryota</taxon>
        <taxon>Viridiplantae</taxon>
        <taxon>Streptophyta</taxon>
        <taxon>Embryophyta</taxon>
        <taxon>Tracheophyta</taxon>
        <taxon>Spermatophyta</taxon>
        <taxon>Magnoliopsida</taxon>
        <taxon>eudicotyledons</taxon>
        <taxon>Gunneridae</taxon>
        <taxon>Pentapetalae</taxon>
        <taxon>rosids</taxon>
        <taxon>fabids</taxon>
        <taxon>Fabales</taxon>
        <taxon>Fabaceae</taxon>
        <taxon>Caesalpinioideae</taxon>
        <taxon>mimosoid clade</taxon>
        <taxon>Acacieae</taxon>
        <taxon>Acacia</taxon>
    </lineage>
</organism>
<dbReference type="PANTHER" id="PTHR10366:SF575">
    <property type="entry name" value="NAD-DEPENDENT EPIMERASE_DEHYDRATASE DOMAIN-CONTAINING PROTEIN"/>
    <property type="match status" value="1"/>
</dbReference>
<dbReference type="InterPro" id="IPR050425">
    <property type="entry name" value="NAD(P)_dehydrat-like"/>
</dbReference>
<dbReference type="Gene3D" id="3.40.50.720">
    <property type="entry name" value="NAD(P)-binding Rossmann-like Domain"/>
    <property type="match status" value="1"/>
</dbReference>
<evidence type="ECO:0000256" key="1">
    <source>
        <dbReference type="ARBA" id="ARBA00022857"/>
    </source>
</evidence>
<evidence type="ECO:0000256" key="2">
    <source>
        <dbReference type="ARBA" id="ARBA00023002"/>
    </source>
</evidence>
<reference evidence="4" key="1">
    <citation type="submission" date="2023-10" db="EMBL/GenBank/DDBJ databases">
        <title>Chromosome-level genome of the transformable northern wattle, Acacia crassicarpa.</title>
        <authorList>
            <person name="Massaro I."/>
            <person name="Sinha N.R."/>
            <person name="Poethig S."/>
            <person name="Leichty A.R."/>
        </authorList>
    </citation>
    <scope>NUCLEOTIDE SEQUENCE</scope>
    <source>
        <strain evidence="4">Acra3RX</strain>
        <tissue evidence="4">Leaf</tissue>
    </source>
</reference>
<keyword evidence="1" id="KW-0521">NADP</keyword>
<feature type="domain" description="NAD(P)-binding" evidence="3">
    <location>
        <begin position="11"/>
        <end position="63"/>
    </location>
</feature>
<gene>
    <name evidence="4" type="ORF">QN277_016522</name>
</gene>
<dbReference type="AlphaFoldDB" id="A0AAE1MWZ0"/>